<evidence type="ECO:0000256" key="3">
    <source>
        <dbReference type="ARBA" id="ARBA00022692"/>
    </source>
</evidence>
<evidence type="ECO:0000256" key="4">
    <source>
        <dbReference type="ARBA" id="ARBA00022989"/>
    </source>
</evidence>
<feature type="transmembrane region" description="Helical" evidence="6">
    <location>
        <begin position="103"/>
        <end position="120"/>
    </location>
</feature>
<feature type="transmembrane region" description="Helical" evidence="6">
    <location>
        <begin position="286"/>
        <end position="304"/>
    </location>
</feature>
<evidence type="ECO:0000313" key="7">
    <source>
        <dbReference type="EMBL" id="QDU64221.1"/>
    </source>
</evidence>
<dbReference type="PANTHER" id="PTHR33529:SF2">
    <property type="entry name" value="LIPOPOLYSACCHARIDE EXPORT SYSTEM PERMEASE PROTEIN LPTG"/>
    <property type="match status" value="1"/>
</dbReference>
<evidence type="ECO:0000256" key="5">
    <source>
        <dbReference type="ARBA" id="ARBA00023136"/>
    </source>
</evidence>
<feature type="transmembrane region" description="Helical" evidence="6">
    <location>
        <begin position="7"/>
        <end position="30"/>
    </location>
</feature>
<feature type="transmembrane region" description="Helical" evidence="6">
    <location>
        <begin position="316"/>
        <end position="335"/>
    </location>
</feature>
<keyword evidence="3 6" id="KW-0812">Transmembrane</keyword>
<dbReference type="EMBL" id="CP036279">
    <property type="protein sequence ID" value="QDU64221.1"/>
    <property type="molecule type" value="Genomic_DNA"/>
</dbReference>
<evidence type="ECO:0000313" key="8">
    <source>
        <dbReference type="Proteomes" id="UP000317093"/>
    </source>
</evidence>
<dbReference type="RefSeq" id="WP_145262268.1">
    <property type="nucleotide sequence ID" value="NZ_CP036279.1"/>
</dbReference>
<protein>
    <submittedName>
        <fullName evidence="7">Putative permease YjgP/YjgQ family protein</fullName>
    </submittedName>
</protein>
<keyword evidence="2" id="KW-1003">Cell membrane</keyword>
<feature type="transmembrane region" description="Helical" evidence="6">
    <location>
        <begin position="347"/>
        <end position="365"/>
    </location>
</feature>
<keyword evidence="5 6" id="KW-0472">Membrane</keyword>
<reference evidence="7 8" key="1">
    <citation type="submission" date="2019-02" db="EMBL/GenBank/DDBJ databases">
        <title>Deep-cultivation of Planctomycetes and their phenomic and genomic characterization uncovers novel biology.</title>
        <authorList>
            <person name="Wiegand S."/>
            <person name="Jogler M."/>
            <person name="Boedeker C."/>
            <person name="Pinto D."/>
            <person name="Vollmers J."/>
            <person name="Rivas-Marin E."/>
            <person name="Kohn T."/>
            <person name="Peeters S.H."/>
            <person name="Heuer A."/>
            <person name="Rast P."/>
            <person name="Oberbeckmann S."/>
            <person name="Bunk B."/>
            <person name="Jeske O."/>
            <person name="Meyerdierks A."/>
            <person name="Storesund J.E."/>
            <person name="Kallscheuer N."/>
            <person name="Luecker S."/>
            <person name="Lage O.M."/>
            <person name="Pohl T."/>
            <person name="Merkel B.J."/>
            <person name="Hornburger P."/>
            <person name="Mueller R.-W."/>
            <person name="Bruemmer F."/>
            <person name="Labrenz M."/>
            <person name="Spormann A.M."/>
            <person name="Op den Camp H."/>
            <person name="Overmann J."/>
            <person name="Amann R."/>
            <person name="Jetten M.S.M."/>
            <person name="Mascher T."/>
            <person name="Medema M.H."/>
            <person name="Devos D.P."/>
            <person name="Kaster A.-K."/>
            <person name="Ovreas L."/>
            <person name="Rohde M."/>
            <person name="Galperin M.Y."/>
            <person name="Jogler C."/>
        </authorList>
    </citation>
    <scope>NUCLEOTIDE SEQUENCE [LARGE SCALE GENOMIC DNA]</scope>
    <source>
        <strain evidence="7 8">Pan216</strain>
    </source>
</reference>
<organism evidence="7 8">
    <name type="scientific">Kolteria novifilia</name>
    <dbReference type="NCBI Taxonomy" id="2527975"/>
    <lineage>
        <taxon>Bacteria</taxon>
        <taxon>Pseudomonadati</taxon>
        <taxon>Planctomycetota</taxon>
        <taxon>Planctomycetia</taxon>
        <taxon>Kolteriales</taxon>
        <taxon>Kolteriaceae</taxon>
        <taxon>Kolteria</taxon>
    </lineage>
</organism>
<dbReference type="OrthoDB" id="262519at2"/>
<gene>
    <name evidence="7" type="ORF">Pan216_51100</name>
</gene>
<name>A0A518BB53_9BACT</name>
<dbReference type="Pfam" id="PF03739">
    <property type="entry name" value="LptF_LptG"/>
    <property type="match status" value="2"/>
</dbReference>
<keyword evidence="8" id="KW-1185">Reference proteome</keyword>
<dbReference type="Proteomes" id="UP000317093">
    <property type="component" value="Chromosome"/>
</dbReference>
<evidence type="ECO:0000256" key="1">
    <source>
        <dbReference type="ARBA" id="ARBA00004651"/>
    </source>
</evidence>
<dbReference type="PANTHER" id="PTHR33529">
    <property type="entry name" value="SLR0882 PROTEIN-RELATED"/>
    <property type="match status" value="1"/>
</dbReference>
<dbReference type="GO" id="GO:0043190">
    <property type="term" value="C:ATP-binding cassette (ABC) transporter complex"/>
    <property type="evidence" value="ECO:0007669"/>
    <property type="project" value="TreeGrafter"/>
</dbReference>
<dbReference type="InterPro" id="IPR005495">
    <property type="entry name" value="LptG/LptF_permease"/>
</dbReference>
<sequence length="367" mass="42000">MRIMDRYLFANFVIAYAICFSSMVGLYVVIDLFSNADEFIEDHAGTIAFVRRATKYYVLHSFEYYNRLSPIITQIAAMVTLAALHRHNEIVALLAAGVPTKRALVPIIFGAGCMIGFGVINRELILPRYSEPLQRLHEDIEANRDLLPTSHFDRDHVLIRGETAHREDKRIEKFNVTLPLELGVHPPELRSSVAYWRQDEKTGRWGWLLIKPDPLPTVKKTAEGEEEKVRILPDGNAFLFTDISFGDMIRRRNWMGFAGTWELLAELQRGEIKDPRKVRIIIHNRLMQPILNLLLVLIGIPFVLQWERKNIYRSIFVSMIISALFFVIDACSGYFASHGYIDPLSAAWIPVFLFGPVALGLFTRIGT</sequence>
<dbReference type="GO" id="GO:0015920">
    <property type="term" value="P:lipopolysaccharide transport"/>
    <property type="evidence" value="ECO:0007669"/>
    <property type="project" value="TreeGrafter"/>
</dbReference>
<accession>A0A518BB53</accession>
<comment type="subcellular location">
    <subcellularLocation>
        <location evidence="1">Cell membrane</location>
        <topology evidence="1">Multi-pass membrane protein</topology>
    </subcellularLocation>
</comment>
<proteinExistence type="predicted"/>
<evidence type="ECO:0000256" key="2">
    <source>
        <dbReference type="ARBA" id="ARBA00022475"/>
    </source>
</evidence>
<keyword evidence="4 6" id="KW-1133">Transmembrane helix</keyword>
<dbReference type="AlphaFoldDB" id="A0A518BB53"/>
<evidence type="ECO:0000256" key="6">
    <source>
        <dbReference type="SAM" id="Phobius"/>
    </source>
</evidence>
<dbReference type="KEGG" id="knv:Pan216_51100"/>